<keyword evidence="2" id="KW-1185">Reference proteome</keyword>
<accession>A0A3M6U704</accession>
<gene>
    <name evidence="1" type="ORF">pdam_00017645</name>
</gene>
<dbReference type="AlphaFoldDB" id="A0A3M6U704"/>
<evidence type="ECO:0000313" key="2">
    <source>
        <dbReference type="Proteomes" id="UP000275408"/>
    </source>
</evidence>
<reference evidence="1 2" key="1">
    <citation type="journal article" date="2018" name="Sci. Rep.">
        <title>Comparative analysis of the Pocillopora damicornis genome highlights role of immune system in coral evolution.</title>
        <authorList>
            <person name="Cunning R."/>
            <person name="Bay R.A."/>
            <person name="Gillette P."/>
            <person name="Baker A.C."/>
            <person name="Traylor-Knowles N."/>
        </authorList>
    </citation>
    <scope>NUCLEOTIDE SEQUENCE [LARGE SCALE GENOMIC DNA]</scope>
    <source>
        <strain evidence="1">RSMAS</strain>
        <tissue evidence="1">Whole animal</tissue>
    </source>
</reference>
<sequence>MSNKNLEPLSVLTTALHCPLQWETEWVMKLQQFLFLLQYILPVCCKKQWWAEYLSQCAQHLKWTLSPFQQLKRVLELLKVLELLNKKVYVKKHSGFKEHVRLMQL</sequence>
<proteinExistence type="predicted"/>
<evidence type="ECO:0000313" key="1">
    <source>
        <dbReference type="EMBL" id="RMX49472.1"/>
    </source>
</evidence>
<protein>
    <submittedName>
        <fullName evidence="1">Uncharacterized protein</fullName>
    </submittedName>
</protein>
<name>A0A3M6U704_POCDA</name>
<comment type="caution">
    <text evidence="1">The sequence shown here is derived from an EMBL/GenBank/DDBJ whole genome shotgun (WGS) entry which is preliminary data.</text>
</comment>
<dbReference type="EMBL" id="RCHS01002138">
    <property type="protein sequence ID" value="RMX49472.1"/>
    <property type="molecule type" value="Genomic_DNA"/>
</dbReference>
<dbReference type="Proteomes" id="UP000275408">
    <property type="component" value="Unassembled WGS sequence"/>
</dbReference>
<organism evidence="1 2">
    <name type="scientific">Pocillopora damicornis</name>
    <name type="common">Cauliflower coral</name>
    <name type="synonym">Millepora damicornis</name>
    <dbReference type="NCBI Taxonomy" id="46731"/>
    <lineage>
        <taxon>Eukaryota</taxon>
        <taxon>Metazoa</taxon>
        <taxon>Cnidaria</taxon>
        <taxon>Anthozoa</taxon>
        <taxon>Hexacorallia</taxon>
        <taxon>Scleractinia</taxon>
        <taxon>Astrocoeniina</taxon>
        <taxon>Pocilloporidae</taxon>
        <taxon>Pocillopora</taxon>
    </lineage>
</organism>